<dbReference type="RefSeq" id="WP_170132636.1">
    <property type="nucleotide sequence ID" value="NZ_QLLR01000003.1"/>
</dbReference>
<dbReference type="InterPro" id="IPR013324">
    <property type="entry name" value="RNA_pol_sigma_r3/r4-like"/>
</dbReference>
<protein>
    <submittedName>
        <fullName evidence="7">RNA polymerase sigma-70 factor (ECF subfamily)</fullName>
    </submittedName>
</protein>
<dbReference type="Gene3D" id="1.10.10.10">
    <property type="entry name" value="Winged helix-like DNA-binding domain superfamily/Winged helix DNA-binding domain"/>
    <property type="match status" value="1"/>
</dbReference>
<dbReference type="GO" id="GO:0003677">
    <property type="term" value="F:DNA binding"/>
    <property type="evidence" value="ECO:0007669"/>
    <property type="project" value="InterPro"/>
</dbReference>
<dbReference type="InterPro" id="IPR013325">
    <property type="entry name" value="RNA_pol_sigma_r2"/>
</dbReference>
<evidence type="ECO:0000256" key="2">
    <source>
        <dbReference type="ARBA" id="ARBA00023015"/>
    </source>
</evidence>
<gene>
    <name evidence="7" type="ORF">LY11_01165</name>
</gene>
<organism evidence="7 8">
    <name type="scientific">Pedobacter cryoconitis</name>
    <dbReference type="NCBI Taxonomy" id="188932"/>
    <lineage>
        <taxon>Bacteria</taxon>
        <taxon>Pseudomonadati</taxon>
        <taxon>Bacteroidota</taxon>
        <taxon>Sphingobacteriia</taxon>
        <taxon>Sphingobacteriales</taxon>
        <taxon>Sphingobacteriaceae</taxon>
        <taxon>Pedobacter</taxon>
    </lineage>
</organism>
<evidence type="ECO:0000256" key="3">
    <source>
        <dbReference type="ARBA" id="ARBA00023082"/>
    </source>
</evidence>
<dbReference type="Gene3D" id="1.10.1740.10">
    <property type="match status" value="1"/>
</dbReference>
<dbReference type="PANTHER" id="PTHR43133:SF46">
    <property type="entry name" value="RNA POLYMERASE SIGMA-70 FACTOR ECF SUBFAMILY"/>
    <property type="match status" value="1"/>
</dbReference>
<comment type="similarity">
    <text evidence="1">Belongs to the sigma-70 factor family. ECF subfamily.</text>
</comment>
<keyword evidence="2" id="KW-0805">Transcription regulation</keyword>
<reference evidence="7 8" key="1">
    <citation type="submission" date="2018-06" db="EMBL/GenBank/DDBJ databases">
        <title>Genomic Encyclopedia of Archaeal and Bacterial Type Strains, Phase II (KMG-II): from individual species to whole genera.</title>
        <authorList>
            <person name="Goeker M."/>
        </authorList>
    </citation>
    <scope>NUCLEOTIDE SEQUENCE [LARGE SCALE GENOMIC DNA]</scope>
    <source>
        <strain evidence="7 8">DSM 14825</strain>
    </source>
</reference>
<dbReference type="GO" id="GO:0006352">
    <property type="term" value="P:DNA-templated transcription initiation"/>
    <property type="evidence" value="ECO:0007669"/>
    <property type="project" value="InterPro"/>
</dbReference>
<dbReference type="InterPro" id="IPR014284">
    <property type="entry name" value="RNA_pol_sigma-70_dom"/>
</dbReference>
<feature type="domain" description="RNA polymerase sigma factor 70 region 4 type 2" evidence="6">
    <location>
        <begin position="122"/>
        <end position="173"/>
    </location>
</feature>
<evidence type="ECO:0000259" key="5">
    <source>
        <dbReference type="Pfam" id="PF04542"/>
    </source>
</evidence>
<feature type="domain" description="RNA polymerase sigma-70 region 2" evidence="5">
    <location>
        <begin position="23"/>
        <end position="88"/>
    </location>
</feature>
<dbReference type="InterPro" id="IPR013249">
    <property type="entry name" value="RNA_pol_sigma70_r4_t2"/>
</dbReference>
<dbReference type="Proteomes" id="UP000249754">
    <property type="component" value="Unassembled WGS sequence"/>
</dbReference>
<dbReference type="SUPFAM" id="SSF88946">
    <property type="entry name" value="Sigma2 domain of RNA polymerase sigma factors"/>
    <property type="match status" value="1"/>
</dbReference>
<dbReference type="EMBL" id="QLLR01000003">
    <property type="protein sequence ID" value="RAJ34273.1"/>
    <property type="molecule type" value="Genomic_DNA"/>
</dbReference>
<evidence type="ECO:0000313" key="8">
    <source>
        <dbReference type="Proteomes" id="UP000249754"/>
    </source>
</evidence>
<evidence type="ECO:0000256" key="4">
    <source>
        <dbReference type="ARBA" id="ARBA00023163"/>
    </source>
</evidence>
<dbReference type="InterPro" id="IPR036388">
    <property type="entry name" value="WH-like_DNA-bd_sf"/>
</dbReference>
<dbReference type="AlphaFoldDB" id="A0A327T3I0"/>
<proteinExistence type="inferred from homology"/>
<dbReference type="Pfam" id="PF08281">
    <property type="entry name" value="Sigma70_r4_2"/>
    <property type="match status" value="1"/>
</dbReference>
<keyword evidence="4" id="KW-0804">Transcription</keyword>
<dbReference type="SUPFAM" id="SSF88659">
    <property type="entry name" value="Sigma3 and sigma4 domains of RNA polymerase sigma factors"/>
    <property type="match status" value="1"/>
</dbReference>
<dbReference type="STRING" id="188932.AY601_4195"/>
<evidence type="ECO:0000313" key="7">
    <source>
        <dbReference type="EMBL" id="RAJ34273.1"/>
    </source>
</evidence>
<comment type="caution">
    <text evidence="7">The sequence shown here is derived from an EMBL/GenBank/DDBJ whole genome shotgun (WGS) entry which is preliminary data.</text>
</comment>
<dbReference type="InterPro" id="IPR007627">
    <property type="entry name" value="RNA_pol_sigma70_r2"/>
</dbReference>
<sequence>MSEQSPDNLKNQLRIDEKSFFHLYECYWKKLYQLAYKYLGDAYRAEGVVQEVFTSIWQRRDSLLLSEDTIENYLVRAVRFRISRVYSDEVRKAKKMDELLLRQTVGDHNHTEQQVLYRFLREDIDKLVNCLPERCRAVYVLSREKGLNNQEIAGNLLISEKTVENQLTKALKFIRKGLEKYPLS</sequence>
<dbReference type="InterPro" id="IPR039425">
    <property type="entry name" value="RNA_pol_sigma-70-like"/>
</dbReference>
<dbReference type="Pfam" id="PF04542">
    <property type="entry name" value="Sigma70_r2"/>
    <property type="match status" value="1"/>
</dbReference>
<dbReference type="NCBIfam" id="TIGR02985">
    <property type="entry name" value="Sig70_bacteroi1"/>
    <property type="match status" value="1"/>
</dbReference>
<accession>A0A327T3I0</accession>
<evidence type="ECO:0000259" key="6">
    <source>
        <dbReference type="Pfam" id="PF08281"/>
    </source>
</evidence>
<dbReference type="PANTHER" id="PTHR43133">
    <property type="entry name" value="RNA POLYMERASE ECF-TYPE SIGMA FACTO"/>
    <property type="match status" value="1"/>
</dbReference>
<dbReference type="InterPro" id="IPR014327">
    <property type="entry name" value="RNA_pol_sigma70_bacteroid"/>
</dbReference>
<dbReference type="NCBIfam" id="TIGR02937">
    <property type="entry name" value="sigma70-ECF"/>
    <property type="match status" value="1"/>
</dbReference>
<name>A0A327T3I0_9SPHI</name>
<dbReference type="GO" id="GO:0016987">
    <property type="term" value="F:sigma factor activity"/>
    <property type="evidence" value="ECO:0007669"/>
    <property type="project" value="UniProtKB-KW"/>
</dbReference>
<evidence type="ECO:0000256" key="1">
    <source>
        <dbReference type="ARBA" id="ARBA00010641"/>
    </source>
</evidence>
<keyword evidence="3" id="KW-0731">Sigma factor</keyword>